<sequence>MASGTNPSCKPGLGQEPHQPLIPSRSSSISRNTCTGNPRTLSQVVSAASLGGSPLPQRRFSSMTARHSLSPIDRVAPSFLKDGIERKHPNPIRTTRRSASCSATTQKPMDSAKIQRWSGLTRTVSDWDHGLRRDPELWYEDGDCYVHLHARGVSRRGPSFCIPFRVLRQKKCNAMLSQCDAQIASAPGSTSQELRRMPSSLTNANRERSFVELFIPASDDISREDSFRWHITTRNFFAFLLGKPLVGEHMGQAFADLQERLHIFRPNHINNHQDFLDYAENQGYRDLVECTDYALASLFYAERYKLRDVWVDAFAHCVGMNDSLVLSPEFTLTSRLTKALITRAHLEGNQHLGRVSIALSRFLQEDLSPSYLGLTDGARSHLDRFRRFLHAFYVEKFGYWPPPRGTTFPKALYKSMYYDFKNLYDYLVDTESTADFSTQRPASGGICVLQNVTNFDKRHNFKSQPHPLPLLPVYTSPPKRTDSQTALRQLTLASQHSKTYQLHTSGALMTATNTSDQNVTASKIVQSYFRFEQIHATSVSQREEKITATDARKIRWLLIYGTLQYLVSALRAPKEVRDSESPDYPLCFVAEPTTSTTSSKDTTPLASPGVNGPQAIDEYLAESQSSPYSIQPDCQREDYFTPRNQSRRSSIEVPPLKGALSLRQSSVRSFGRRSLSTRSSQRNSVTLKPTQHCAIIVPGYGGGLNEPTESSTHQANPRPASSVYSEQSIASLLPDGAGPETSWLRPRTPSAPHSRQPSTSSTIARPRTPLLDCVQLDRPIDPTCLVGLSEPPSRSDSTSSTNSSVWSEGGSAASSKSSACEEHVSYKTSDAEESGLLGGLVSIDAPIQRSRSRTKSVTANIIPQSHIHPLLRQPSRQDGFQFSFNSERPETTHDVVEPSDVNSIIGMAVSTPPSPSIHISPDSQPTFTTVESRSLVSEKRKRPYLPPRSISIASASDSYASSSKGASLTAVNTPPSGYWEQYRATLTQQKARSNAASPIDSAPPPISKTPTTFRVPIFRSIKPGNEEDRGVKRERRLSSLWRR</sequence>
<dbReference type="OrthoDB" id="4114825at2759"/>
<feature type="compositionally biased region" description="Low complexity" evidence="1">
    <location>
        <begin position="916"/>
        <end position="925"/>
    </location>
</feature>
<protein>
    <recommendedName>
        <fullName evidence="2">DUF8004 domain-containing protein</fullName>
    </recommendedName>
</protein>
<reference evidence="3" key="1">
    <citation type="submission" date="2020-01" db="EMBL/GenBank/DDBJ databases">
        <authorList>
            <consortium name="DOE Joint Genome Institute"/>
            <person name="Haridas S."/>
            <person name="Albert R."/>
            <person name="Binder M."/>
            <person name="Bloem J."/>
            <person name="Labutti K."/>
            <person name="Salamov A."/>
            <person name="Andreopoulos B."/>
            <person name="Baker S.E."/>
            <person name="Barry K."/>
            <person name="Bills G."/>
            <person name="Bluhm B.H."/>
            <person name="Cannon C."/>
            <person name="Castanera R."/>
            <person name="Culley D.E."/>
            <person name="Daum C."/>
            <person name="Ezra D."/>
            <person name="Gonzalez J.B."/>
            <person name="Henrissat B."/>
            <person name="Kuo A."/>
            <person name="Liang C."/>
            <person name="Lipzen A."/>
            <person name="Lutzoni F."/>
            <person name="Magnuson J."/>
            <person name="Mondo S."/>
            <person name="Nolan M."/>
            <person name="Ohm R."/>
            <person name="Pangilinan J."/>
            <person name="Park H.-J."/>
            <person name="Ramirez L."/>
            <person name="Alfaro M."/>
            <person name="Sun H."/>
            <person name="Tritt A."/>
            <person name="Yoshinaga Y."/>
            <person name="Zwiers L.-H."/>
            <person name="Turgeon B.G."/>
            <person name="Goodwin S.B."/>
            <person name="Spatafora J.W."/>
            <person name="Crous P.W."/>
            <person name="Grigoriev I.V."/>
        </authorList>
    </citation>
    <scope>NUCLEOTIDE SEQUENCE</scope>
    <source>
        <strain evidence="3">P77</strain>
    </source>
</reference>
<proteinExistence type="predicted"/>
<feature type="domain" description="DUF8004" evidence="2">
    <location>
        <begin position="273"/>
        <end position="363"/>
    </location>
</feature>
<accession>A0A6A5K4W9</accession>
<dbReference type="InterPro" id="IPR058317">
    <property type="entry name" value="DUF8004"/>
</dbReference>
<gene>
    <name evidence="3" type="ORF">BDW02DRAFT_410977</name>
</gene>
<name>A0A6A5K4W9_9PLEO</name>
<feature type="compositionally biased region" description="Polar residues" evidence="1">
    <location>
        <begin position="926"/>
        <end position="935"/>
    </location>
</feature>
<feature type="compositionally biased region" description="Low complexity" evidence="1">
    <location>
        <begin position="789"/>
        <end position="818"/>
    </location>
</feature>
<feature type="region of interest" description="Disordered" evidence="1">
    <location>
        <begin position="989"/>
        <end position="1043"/>
    </location>
</feature>
<feature type="region of interest" description="Disordered" evidence="1">
    <location>
        <begin position="662"/>
        <end position="770"/>
    </location>
</feature>
<dbReference type="PANTHER" id="PTHR39601">
    <property type="entry name" value="CHORIOGENIN HMINOR"/>
    <property type="match status" value="1"/>
</dbReference>
<dbReference type="EMBL" id="ML975332">
    <property type="protein sequence ID" value="KAF1832725.1"/>
    <property type="molecule type" value="Genomic_DNA"/>
</dbReference>
<keyword evidence="4" id="KW-1185">Reference proteome</keyword>
<evidence type="ECO:0000313" key="3">
    <source>
        <dbReference type="EMBL" id="KAF1832725.1"/>
    </source>
</evidence>
<feature type="compositionally biased region" description="Low complexity" evidence="1">
    <location>
        <begin position="955"/>
        <end position="967"/>
    </location>
</feature>
<feature type="region of interest" description="Disordered" evidence="1">
    <location>
        <begin position="84"/>
        <end position="108"/>
    </location>
</feature>
<feature type="compositionally biased region" description="Polar residues" evidence="1">
    <location>
        <begin position="751"/>
        <end position="763"/>
    </location>
</feature>
<feature type="compositionally biased region" description="Low complexity" evidence="1">
    <location>
        <begin position="21"/>
        <end position="31"/>
    </location>
</feature>
<evidence type="ECO:0000313" key="4">
    <source>
        <dbReference type="Proteomes" id="UP000800040"/>
    </source>
</evidence>
<dbReference type="AlphaFoldDB" id="A0A6A5K4W9"/>
<feature type="compositionally biased region" description="Low complexity" evidence="1">
    <location>
        <begin position="593"/>
        <end position="603"/>
    </location>
</feature>
<feature type="region of interest" description="Disordered" evidence="1">
    <location>
        <begin position="955"/>
        <end position="974"/>
    </location>
</feature>
<evidence type="ECO:0000256" key="1">
    <source>
        <dbReference type="SAM" id="MobiDB-lite"/>
    </source>
</evidence>
<feature type="region of interest" description="Disordered" evidence="1">
    <location>
        <begin position="593"/>
        <end position="613"/>
    </location>
</feature>
<dbReference type="Pfam" id="PF26013">
    <property type="entry name" value="DUF8004"/>
    <property type="match status" value="1"/>
</dbReference>
<dbReference type="Proteomes" id="UP000800040">
    <property type="component" value="Unassembled WGS sequence"/>
</dbReference>
<feature type="region of interest" description="Disordered" evidence="1">
    <location>
        <begin position="1"/>
        <end position="38"/>
    </location>
</feature>
<evidence type="ECO:0000259" key="2">
    <source>
        <dbReference type="Pfam" id="PF26013"/>
    </source>
</evidence>
<dbReference type="PANTHER" id="PTHR39601:SF1">
    <property type="entry name" value="CHORIOGENIN HMINOR"/>
    <property type="match status" value="1"/>
</dbReference>
<organism evidence="3 4">
    <name type="scientific">Decorospora gaudefroyi</name>
    <dbReference type="NCBI Taxonomy" id="184978"/>
    <lineage>
        <taxon>Eukaryota</taxon>
        <taxon>Fungi</taxon>
        <taxon>Dikarya</taxon>
        <taxon>Ascomycota</taxon>
        <taxon>Pezizomycotina</taxon>
        <taxon>Dothideomycetes</taxon>
        <taxon>Pleosporomycetidae</taxon>
        <taxon>Pleosporales</taxon>
        <taxon>Pleosporineae</taxon>
        <taxon>Pleosporaceae</taxon>
        <taxon>Decorospora</taxon>
    </lineage>
</organism>
<feature type="region of interest" description="Disordered" evidence="1">
    <location>
        <begin position="784"/>
        <end position="818"/>
    </location>
</feature>
<feature type="region of interest" description="Disordered" evidence="1">
    <location>
        <begin position="910"/>
        <end position="942"/>
    </location>
</feature>
<feature type="compositionally biased region" description="Polar residues" evidence="1">
    <location>
        <begin position="662"/>
        <end position="689"/>
    </location>
</feature>